<organism evidence="10 11">
    <name type="scientific">Capsella rubella</name>
    <dbReference type="NCBI Taxonomy" id="81985"/>
    <lineage>
        <taxon>Eukaryota</taxon>
        <taxon>Viridiplantae</taxon>
        <taxon>Streptophyta</taxon>
        <taxon>Embryophyta</taxon>
        <taxon>Tracheophyta</taxon>
        <taxon>Spermatophyta</taxon>
        <taxon>Magnoliopsida</taxon>
        <taxon>eudicotyledons</taxon>
        <taxon>Gunneridae</taxon>
        <taxon>Pentapetalae</taxon>
        <taxon>rosids</taxon>
        <taxon>malvids</taxon>
        <taxon>Brassicales</taxon>
        <taxon>Brassicaceae</taxon>
        <taxon>Camelineae</taxon>
        <taxon>Capsella</taxon>
    </lineage>
</organism>
<dbReference type="InterPro" id="IPR047192">
    <property type="entry name" value="Euk_RPA1_DBD_C"/>
</dbReference>
<dbReference type="EMBL" id="KB870807">
    <property type="protein sequence ID" value="EOA32454.1"/>
    <property type="molecule type" value="Genomic_DNA"/>
</dbReference>
<feature type="compositionally biased region" description="Polar residues" evidence="6">
    <location>
        <begin position="437"/>
        <end position="446"/>
    </location>
</feature>
<sequence length="543" mass="60737">MAATFAYLRDIRPYKTAWRVQVKVLHSWRQYTNMTGETFELIFSDDKGVKIHATIKKDLVNRYVTNLTVGQWRFVENFQLTHATGQFRPTNHLYKMAFINGTMVTMSDPVSDSNFLSLAKFTKIQNGDMNPSMLIDVMGQIVSVGEIETIESNNKTTTKLDLELRDETDERLSCTLWGTFASHAYRVCAENEGLLLICVLRFAKIKTYNGIKTVSNSFDASQLHINPPFSEVVDFTQSYVGKARLMCTIYAIDTDWAWYYISCVACNKKVTPIHPAGSAVPSNKDKPKFWCDNCRIVVTRVVAKYMLYAKVMDATGESKCLLFDTVAEDIIGASAKTILGGSLQEIDNPDDIPDQLKNLVGKTFLFLVAIGKENIWGGKDTYKVSKVLQKDGLLVEETPQESTEMMNPATIVSGDQVFTSVGDMFFNSQLLITYSQETTESNTPSSKRVYAANNDPGEQTSTSKKVCSKIVDKVESTEGLTSLQTKTLDFGNGEEGKTPKMQPTKEETKTTEIVEQNVSVQAEVKPVVIKKPRLVNVKVEKNP</sequence>
<keyword evidence="3" id="KW-0863">Zinc-finger</keyword>
<feature type="domain" description="Replication factor A C-terminal" evidence="8">
    <location>
        <begin position="245"/>
        <end position="374"/>
    </location>
</feature>
<dbReference type="CDD" id="cd04480">
    <property type="entry name" value="RPA1_DBD_A_like"/>
    <property type="match status" value="1"/>
</dbReference>
<evidence type="ECO:0000256" key="6">
    <source>
        <dbReference type="SAM" id="MobiDB-lite"/>
    </source>
</evidence>
<dbReference type="AlphaFoldDB" id="R0HRP5"/>
<name>R0HRP5_9BRAS</name>
<reference evidence="11" key="1">
    <citation type="journal article" date="2013" name="Nat. Genet.">
        <title>The Capsella rubella genome and the genomic consequences of rapid mating system evolution.</title>
        <authorList>
            <person name="Slotte T."/>
            <person name="Hazzouri K.M."/>
            <person name="Agren J.A."/>
            <person name="Koenig D."/>
            <person name="Maumus F."/>
            <person name="Guo Y.L."/>
            <person name="Steige K."/>
            <person name="Platts A.E."/>
            <person name="Escobar J.S."/>
            <person name="Newman L.K."/>
            <person name="Wang W."/>
            <person name="Mandakova T."/>
            <person name="Vello E."/>
            <person name="Smith L.M."/>
            <person name="Henz S.R."/>
            <person name="Steffen J."/>
            <person name="Takuno S."/>
            <person name="Brandvain Y."/>
            <person name="Coop G."/>
            <person name="Andolfatto P."/>
            <person name="Hu T.T."/>
            <person name="Blanchette M."/>
            <person name="Clark R.M."/>
            <person name="Quesneville H."/>
            <person name="Nordborg M."/>
            <person name="Gaut B.S."/>
            <person name="Lysak M.A."/>
            <person name="Jenkins J."/>
            <person name="Grimwood J."/>
            <person name="Chapman J."/>
            <person name="Prochnik S."/>
            <person name="Shu S."/>
            <person name="Rokhsar D."/>
            <person name="Schmutz J."/>
            <person name="Weigel D."/>
            <person name="Wright S.I."/>
        </authorList>
    </citation>
    <scope>NUCLEOTIDE SEQUENCE [LARGE SCALE GENOMIC DNA]</scope>
    <source>
        <strain evidence="11">cv. Monte Gargano</strain>
    </source>
</reference>
<evidence type="ECO:0000256" key="5">
    <source>
        <dbReference type="ARBA" id="ARBA00023125"/>
    </source>
</evidence>
<dbReference type="Pfam" id="PF08646">
    <property type="entry name" value="Rep_fac-A_C"/>
    <property type="match status" value="1"/>
</dbReference>
<dbReference type="InterPro" id="IPR031657">
    <property type="entry name" value="REPA_OB_2"/>
</dbReference>
<evidence type="ECO:0000259" key="8">
    <source>
        <dbReference type="Pfam" id="PF08646"/>
    </source>
</evidence>
<dbReference type="GO" id="GO:0008270">
    <property type="term" value="F:zinc ion binding"/>
    <property type="evidence" value="ECO:0007669"/>
    <property type="project" value="UniProtKB-KW"/>
</dbReference>
<keyword evidence="5" id="KW-0238">DNA-binding</keyword>
<feature type="compositionally biased region" description="Basic and acidic residues" evidence="6">
    <location>
        <begin position="494"/>
        <end position="510"/>
    </location>
</feature>
<evidence type="ECO:0000259" key="9">
    <source>
        <dbReference type="Pfam" id="PF16900"/>
    </source>
</evidence>
<feature type="region of interest" description="Disordered" evidence="6">
    <location>
        <begin position="489"/>
        <end position="510"/>
    </location>
</feature>
<dbReference type="Proteomes" id="UP000029121">
    <property type="component" value="Unassembled WGS sequence"/>
</dbReference>
<protein>
    <recommendedName>
        <fullName evidence="12">DUF223 domain-containing protein</fullName>
    </recommendedName>
</protein>
<comment type="similarity">
    <text evidence="1">Belongs to the replication factor A protein 1 family.</text>
</comment>
<accession>R0HRP5</accession>
<dbReference type="GO" id="GO:0003677">
    <property type="term" value="F:DNA binding"/>
    <property type="evidence" value="ECO:0007669"/>
    <property type="project" value="UniProtKB-KW"/>
</dbReference>
<dbReference type="SUPFAM" id="SSF50249">
    <property type="entry name" value="Nucleic acid-binding proteins"/>
    <property type="match status" value="3"/>
</dbReference>
<dbReference type="Pfam" id="PF02721">
    <property type="entry name" value="DUF223"/>
    <property type="match status" value="1"/>
</dbReference>
<dbReference type="Pfam" id="PF16900">
    <property type="entry name" value="REPA_OB_2"/>
    <property type="match status" value="1"/>
</dbReference>
<dbReference type="eggNOG" id="KOG0851">
    <property type="taxonomic scope" value="Eukaryota"/>
</dbReference>
<evidence type="ECO:0000259" key="7">
    <source>
        <dbReference type="Pfam" id="PF02721"/>
    </source>
</evidence>
<keyword evidence="2" id="KW-0479">Metal-binding</keyword>
<dbReference type="CDD" id="cd04476">
    <property type="entry name" value="RPA1_DBD_C"/>
    <property type="match status" value="1"/>
</dbReference>
<dbReference type="Gene3D" id="2.40.50.140">
    <property type="entry name" value="Nucleic acid-binding proteins"/>
    <property type="match status" value="3"/>
</dbReference>
<dbReference type="InterPro" id="IPR012340">
    <property type="entry name" value="NA-bd_OB-fold"/>
</dbReference>
<evidence type="ECO:0000256" key="3">
    <source>
        <dbReference type="ARBA" id="ARBA00022771"/>
    </source>
</evidence>
<evidence type="ECO:0000313" key="11">
    <source>
        <dbReference type="Proteomes" id="UP000029121"/>
    </source>
</evidence>
<keyword evidence="4" id="KW-0862">Zinc</keyword>
<gene>
    <name evidence="10" type="ORF">CARUB_v10015730mg</name>
</gene>
<evidence type="ECO:0000256" key="2">
    <source>
        <dbReference type="ARBA" id="ARBA00022723"/>
    </source>
</evidence>
<dbReference type="InterPro" id="IPR003871">
    <property type="entry name" value="RFA1B/D_OB_1st"/>
</dbReference>
<dbReference type="CDD" id="cd04481">
    <property type="entry name" value="RPA1_DBD_B_like"/>
    <property type="match status" value="1"/>
</dbReference>
<evidence type="ECO:0000313" key="10">
    <source>
        <dbReference type="EMBL" id="EOA32454.1"/>
    </source>
</evidence>
<dbReference type="PANTHER" id="PTHR47165">
    <property type="entry name" value="OS03G0429900 PROTEIN"/>
    <property type="match status" value="1"/>
</dbReference>
<evidence type="ECO:0000256" key="1">
    <source>
        <dbReference type="ARBA" id="ARBA00005690"/>
    </source>
</evidence>
<feature type="domain" description="Replication protein A 70 kDa DNA-binding subunit B/D first OB fold" evidence="7">
    <location>
        <begin position="5"/>
        <end position="106"/>
    </location>
</feature>
<evidence type="ECO:0008006" key="12">
    <source>
        <dbReference type="Google" id="ProtNLM"/>
    </source>
</evidence>
<feature type="region of interest" description="Disordered" evidence="6">
    <location>
        <begin position="437"/>
        <end position="462"/>
    </location>
</feature>
<dbReference type="STRING" id="81985.R0HRP5"/>
<dbReference type="InterPro" id="IPR013955">
    <property type="entry name" value="Rep_factor-A_C"/>
</dbReference>
<dbReference type="PANTHER" id="PTHR47165:SF4">
    <property type="entry name" value="OS03G0429900 PROTEIN"/>
    <property type="match status" value="1"/>
</dbReference>
<evidence type="ECO:0000256" key="4">
    <source>
        <dbReference type="ARBA" id="ARBA00022833"/>
    </source>
</evidence>
<feature type="domain" description="Replication protein A OB" evidence="9">
    <location>
        <begin position="129"/>
        <end position="224"/>
    </location>
</feature>
<proteinExistence type="inferred from homology"/>
<keyword evidence="11" id="KW-1185">Reference proteome</keyword>